<evidence type="ECO:0000256" key="1">
    <source>
        <dbReference type="SAM" id="Phobius"/>
    </source>
</evidence>
<dbReference type="Gene3D" id="3.30.70.1320">
    <property type="entry name" value="Multidrug efflux transporter AcrB pore domain like"/>
    <property type="match status" value="1"/>
</dbReference>
<evidence type="ECO:0000313" key="2">
    <source>
        <dbReference type="EMBL" id="RFU18104.1"/>
    </source>
</evidence>
<dbReference type="InterPro" id="IPR027463">
    <property type="entry name" value="AcrB_DN_DC_subdom"/>
</dbReference>
<dbReference type="Pfam" id="PF00873">
    <property type="entry name" value="ACR_tran"/>
    <property type="match status" value="1"/>
</dbReference>
<feature type="transmembrane region" description="Helical" evidence="1">
    <location>
        <begin position="360"/>
        <end position="380"/>
    </location>
</feature>
<accession>A0A372IT62</accession>
<feature type="transmembrane region" description="Helical" evidence="1">
    <location>
        <begin position="909"/>
        <end position="929"/>
    </location>
</feature>
<feature type="transmembrane region" description="Helical" evidence="1">
    <location>
        <begin position="419"/>
        <end position="447"/>
    </location>
</feature>
<dbReference type="SUPFAM" id="SSF82693">
    <property type="entry name" value="Multidrug efflux transporter AcrB pore domain, PN1, PN2, PC1 and PC2 subdomains"/>
    <property type="match status" value="2"/>
</dbReference>
<feature type="transmembrane region" description="Helical" evidence="1">
    <location>
        <begin position="1015"/>
        <end position="1038"/>
    </location>
</feature>
<reference evidence="2 3" key="1">
    <citation type="submission" date="2018-08" db="EMBL/GenBank/DDBJ databases">
        <title>Acidipila sp. 4G-K13, an acidobacterium isolated from forest soil.</title>
        <authorList>
            <person name="Gao Z.-H."/>
            <person name="Qiu L.-H."/>
        </authorList>
    </citation>
    <scope>NUCLEOTIDE SEQUENCE [LARGE SCALE GENOMIC DNA]</scope>
    <source>
        <strain evidence="2 3">4G-K13</strain>
    </source>
</reference>
<feature type="transmembrane region" description="Helical" evidence="1">
    <location>
        <begin position="980"/>
        <end position="1003"/>
    </location>
</feature>
<dbReference type="AlphaFoldDB" id="A0A372IT62"/>
<dbReference type="PANTHER" id="PTHR32063">
    <property type="match status" value="1"/>
</dbReference>
<dbReference type="Gene3D" id="3.30.70.1440">
    <property type="entry name" value="Multidrug efflux transporter AcrB pore domain"/>
    <property type="match status" value="1"/>
</dbReference>
<feature type="transmembrane region" description="Helical" evidence="1">
    <location>
        <begin position="334"/>
        <end position="353"/>
    </location>
</feature>
<dbReference type="GO" id="GO:0005886">
    <property type="term" value="C:plasma membrane"/>
    <property type="evidence" value="ECO:0007669"/>
    <property type="project" value="TreeGrafter"/>
</dbReference>
<dbReference type="Gene3D" id="3.30.70.1430">
    <property type="entry name" value="Multidrug efflux transporter AcrB pore domain"/>
    <property type="match status" value="2"/>
</dbReference>
<name>A0A372IT62_9BACT</name>
<feature type="transmembrane region" description="Helical" evidence="1">
    <location>
        <begin position="882"/>
        <end position="902"/>
    </location>
</feature>
<feature type="transmembrane region" description="Helical" evidence="1">
    <location>
        <begin position="935"/>
        <end position="959"/>
    </location>
</feature>
<dbReference type="InterPro" id="IPR001036">
    <property type="entry name" value="Acrflvin-R"/>
</dbReference>
<feature type="transmembrane region" description="Helical" evidence="1">
    <location>
        <begin position="12"/>
        <end position="30"/>
    </location>
</feature>
<dbReference type="Proteomes" id="UP000264702">
    <property type="component" value="Unassembled WGS sequence"/>
</dbReference>
<dbReference type="Gene3D" id="1.20.1640.10">
    <property type="entry name" value="Multidrug efflux transporter AcrB transmembrane domain"/>
    <property type="match status" value="2"/>
</dbReference>
<keyword evidence="1" id="KW-0472">Membrane</keyword>
<dbReference type="RefSeq" id="WP_117297196.1">
    <property type="nucleotide sequence ID" value="NZ_QVQT02000001.1"/>
</dbReference>
<organism evidence="2 3">
    <name type="scientific">Paracidobacterium acidisoli</name>
    <dbReference type="NCBI Taxonomy" id="2303751"/>
    <lineage>
        <taxon>Bacteria</taxon>
        <taxon>Pseudomonadati</taxon>
        <taxon>Acidobacteriota</taxon>
        <taxon>Terriglobia</taxon>
        <taxon>Terriglobales</taxon>
        <taxon>Acidobacteriaceae</taxon>
        <taxon>Paracidobacterium</taxon>
    </lineage>
</organism>
<feature type="transmembrane region" description="Helical" evidence="1">
    <location>
        <begin position="467"/>
        <end position="490"/>
    </location>
</feature>
<feature type="transmembrane region" description="Helical" evidence="1">
    <location>
        <begin position="534"/>
        <end position="553"/>
    </location>
</feature>
<keyword evidence="3" id="KW-1185">Reference proteome</keyword>
<gene>
    <name evidence="2" type="ORF">D0Y96_00525</name>
</gene>
<evidence type="ECO:0000313" key="3">
    <source>
        <dbReference type="Proteomes" id="UP000264702"/>
    </source>
</evidence>
<dbReference type="GO" id="GO:0042910">
    <property type="term" value="F:xenobiotic transmembrane transporter activity"/>
    <property type="evidence" value="ECO:0007669"/>
    <property type="project" value="TreeGrafter"/>
</dbReference>
<dbReference type="PANTHER" id="PTHR32063:SF8">
    <property type="entry name" value="CATION EFFLUX PROTEIN"/>
    <property type="match status" value="1"/>
</dbReference>
<keyword evidence="1" id="KW-0812">Transmembrane</keyword>
<protein>
    <submittedName>
        <fullName evidence="2">Efflux RND transporter permease subunit</fullName>
    </submittedName>
</protein>
<dbReference type="SUPFAM" id="SSF82866">
    <property type="entry name" value="Multidrug efflux transporter AcrB transmembrane domain"/>
    <property type="match status" value="2"/>
</dbReference>
<dbReference type="Gene3D" id="3.30.2090.10">
    <property type="entry name" value="Multidrug efflux transporter AcrB TolC docking domain, DN and DC subdomains"/>
    <property type="match status" value="2"/>
</dbReference>
<dbReference type="SUPFAM" id="SSF82714">
    <property type="entry name" value="Multidrug efflux transporter AcrB TolC docking domain, DN and DC subdomains"/>
    <property type="match status" value="2"/>
</dbReference>
<dbReference type="OrthoDB" id="9759330at2"/>
<proteinExistence type="predicted"/>
<comment type="caution">
    <text evidence="2">The sequence shown here is derived from an EMBL/GenBank/DDBJ whole genome shotgun (WGS) entry which is preliminary data.</text>
</comment>
<dbReference type="PRINTS" id="PR00702">
    <property type="entry name" value="ACRIFLAVINRP"/>
</dbReference>
<keyword evidence="1" id="KW-1133">Transmembrane helix</keyword>
<dbReference type="EMBL" id="QVQT01000001">
    <property type="protein sequence ID" value="RFU18104.1"/>
    <property type="molecule type" value="Genomic_DNA"/>
</dbReference>
<sequence>MWIVKVALNRPYTFIVLALLILIVSPVVILRTPTDIFPNINIPVISVAWTYTGLDAENVEGRLTTAYEKALTTLVDNIQHTESTTYNGEAVIKVFLQPGASLDTANAQVTAASQYLLKELPPGIQPPEIINFSASSVPILQLGLSGSGLSEQQLNDMGQNFVRPQLVTVPGAVLPLPYGGKQRQVMINMDPNLMQAKGVSPIDILNAINAQNVVLPAGTMKMGENEYDVRLNSYISTVAELNDIPVKQVDSTTIYLRDVATVSDGFQVQTNAVRQNGHRGVLITVLKAGNASTLDVVKGIRATLPRLRTIVPPQLNIVPIADQSIFVRSAVSGVIREAVIAAALTGLMILLFLGSWRSTLIIAVSIPLSILSSITVLGLLHETINIMTLGGLALAVGILVDDATVTIENIERYLEEGHLLYDAILEGAAQIATPALVSTLCICIVFLPMFLLEGVARYLFVPLAEAVVFAMLASYVLSRTLVPTLALYLLKAKEHGYTSRNIFARFQRGFERIFERARLSYRGLLEKLVGHRRIFVPSFLGICLCAFLLAPWLGQDFFPSTDSGEFILHIRGRTGLRIEETARLCDLIENSIRKEIPEREMDNILDNIGMPYSGMNTMHMTSGTIGAGDADILVSLREHHHPTADYVRDLRRELPREFPDVTFYFLPADIVTQILNFGLPAPIDVQVEGNDVDISHQIADKMMSQLRQVPGLTDLRVQQPMNYPTLDIDVDRTKALEAGYTARDVTQSVLNTLSGSFQINPLFFLNWKNGVNYPLVAQTPQYRMQSLGALENIPMSAAGRQQTTPEILGDLATIHRSHEMAVISHYNIRRVVDIYGSVQDRDLGAVSRDVTRIVRENEKALPRGTFITVRGQVQTMRSSYEGLLAGLGFAIVLVYMLIVVNFQSWLDPFIIITALPAALAGIVVFLFLTRTTLSVPALMGAIMCMGVATANSILVVSFARERLQLHGDAVRAAVEAGATRFRPVLMTALAMIIGMVPMALGLGDGGEQNAPLGRAVIGGLFCATVATLIFVPAVFSLLHGRGGAAEAQPIADDRQEPLHA</sequence>
<feature type="transmembrane region" description="Helical" evidence="1">
    <location>
        <begin position="386"/>
        <end position="407"/>
    </location>
</feature>